<protein>
    <submittedName>
        <fullName evidence="1">Uncharacterized protein</fullName>
    </submittedName>
</protein>
<dbReference type="Gramene" id="Bo7g063840.1">
    <property type="protein sequence ID" value="Bo7g063840.1"/>
    <property type="gene ID" value="Bo7g063840"/>
</dbReference>
<dbReference type="Proteomes" id="UP000032141">
    <property type="component" value="Chromosome C7"/>
</dbReference>
<evidence type="ECO:0000313" key="1">
    <source>
        <dbReference type="EnsemblPlants" id="Bo7g063840.1"/>
    </source>
</evidence>
<keyword evidence="2" id="KW-1185">Reference proteome</keyword>
<reference evidence="1 2" key="1">
    <citation type="journal article" date="2014" name="Genome Biol.">
        <title>Transcriptome and methylome profiling reveals relics of genome dominance in the mesopolyploid Brassica oleracea.</title>
        <authorList>
            <person name="Parkin I.A."/>
            <person name="Koh C."/>
            <person name="Tang H."/>
            <person name="Robinson S.J."/>
            <person name="Kagale S."/>
            <person name="Clarke W.E."/>
            <person name="Town C.D."/>
            <person name="Nixon J."/>
            <person name="Krishnakumar V."/>
            <person name="Bidwell S.L."/>
            <person name="Denoeud F."/>
            <person name="Belcram H."/>
            <person name="Links M.G."/>
            <person name="Just J."/>
            <person name="Clarke C."/>
            <person name="Bender T."/>
            <person name="Huebert T."/>
            <person name="Mason A.S."/>
            <person name="Pires J.C."/>
            <person name="Barker G."/>
            <person name="Moore J."/>
            <person name="Walley P.G."/>
            <person name="Manoli S."/>
            <person name="Batley J."/>
            <person name="Edwards D."/>
            <person name="Nelson M.N."/>
            <person name="Wang X."/>
            <person name="Paterson A.H."/>
            <person name="King G."/>
            <person name="Bancroft I."/>
            <person name="Chalhoub B."/>
            <person name="Sharpe A.G."/>
        </authorList>
    </citation>
    <scope>NUCLEOTIDE SEQUENCE</scope>
    <source>
        <strain evidence="1 2">cv. TO1000</strain>
    </source>
</reference>
<dbReference type="EnsemblPlants" id="Bo7g063840.1">
    <property type="protein sequence ID" value="Bo7g063840.1"/>
    <property type="gene ID" value="Bo7g063840"/>
</dbReference>
<dbReference type="AlphaFoldDB" id="A0A0D3D867"/>
<dbReference type="HOGENOM" id="CLU_3053160_0_0_1"/>
<name>A0A0D3D867_BRAOL</name>
<reference evidence="1" key="2">
    <citation type="submission" date="2015-03" db="UniProtKB">
        <authorList>
            <consortium name="EnsemblPlants"/>
        </authorList>
    </citation>
    <scope>IDENTIFICATION</scope>
</reference>
<sequence>MQADTTSSTCLAAWPGRMHRDTSCLAVPPRAPHGWLHSLVSCRMTHPMSRWPAA</sequence>
<accession>A0A0D3D867</accession>
<proteinExistence type="predicted"/>
<evidence type="ECO:0000313" key="2">
    <source>
        <dbReference type="Proteomes" id="UP000032141"/>
    </source>
</evidence>
<organism evidence="1 2">
    <name type="scientific">Brassica oleracea var. oleracea</name>
    <dbReference type="NCBI Taxonomy" id="109376"/>
    <lineage>
        <taxon>Eukaryota</taxon>
        <taxon>Viridiplantae</taxon>
        <taxon>Streptophyta</taxon>
        <taxon>Embryophyta</taxon>
        <taxon>Tracheophyta</taxon>
        <taxon>Spermatophyta</taxon>
        <taxon>Magnoliopsida</taxon>
        <taxon>eudicotyledons</taxon>
        <taxon>Gunneridae</taxon>
        <taxon>Pentapetalae</taxon>
        <taxon>rosids</taxon>
        <taxon>malvids</taxon>
        <taxon>Brassicales</taxon>
        <taxon>Brassicaceae</taxon>
        <taxon>Brassiceae</taxon>
        <taxon>Brassica</taxon>
    </lineage>
</organism>